<dbReference type="InterPro" id="IPR036271">
    <property type="entry name" value="Tet_transcr_reg_TetR-rel_C_sf"/>
</dbReference>
<evidence type="ECO:0000256" key="3">
    <source>
        <dbReference type="ARBA" id="ARBA00023163"/>
    </source>
</evidence>
<dbReference type="GO" id="GO:0003700">
    <property type="term" value="F:DNA-binding transcription factor activity"/>
    <property type="evidence" value="ECO:0007669"/>
    <property type="project" value="TreeGrafter"/>
</dbReference>
<dbReference type="PANTHER" id="PTHR30055">
    <property type="entry name" value="HTH-TYPE TRANSCRIPTIONAL REGULATOR RUTR"/>
    <property type="match status" value="1"/>
</dbReference>
<keyword evidence="1" id="KW-0805">Transcription regulation</keyword>
<keyword evidence="2 4" id="KW-0238">DNA-binding</keyword>
<organism evidence="7 8">
    <name type="scientific">Marinobacterium lutimaris</name>
    <dbReference type="NCBI Taxonomy" id="568106"/>
    <lineage>
        <taxon>Bacteria</taxon>
        <taxon>Pseudomonadati</taxon>
        <taxon>Pseudomonadota</taxon>
        <taxon>Gammaproteobacteria</taxon>
        <taxon>Oceanospirillales</taxon>
        <taxon>Oceanospirillaceae</taxon>
        <taxon>Marinobacterium</taxon>
    </lineage>
</organism>
<dbReference type="SUPFAM" id="SSF48498">
    <property type="entry name" value="Tetracyclin repressor-like, C-terminal domain"/>
    <property type="match status" value="1"/>
</dbReference>
<dbReference type="InterPro" id="IPR001647">
    <property type="entry name" value="HTH_TetR"/>
</dbReference>
<feature type="DNA-binding region" description="H-T-H motif" evidence="4">
    <location>
        <begin position="44"/>
        <end position="63"/>
    </location>
</feature>
<dbReference type="AlphaFoldDB" id="A0A1H6BI88"/>
<evidence type="ECO:0000259" key="6">
    <source>
        <dbReference type="PROSITE" id="PS50977"/>
    </source>
</evidence>
<evidence type="ECO:0000256" key="4">
    <source>
        <dbReference type="PROSITE-ProRule" id="PRU00335"/>
    </source>
</evidence>
<protein>
    <submittedName>
        <fullName evidence="7">Transcriptional regulator, TetR family</fullName>
    </submittedName>
</protein>
<feature type="region of interest" description="Disordered" evidence="5">
    <location>
        <begin position="1"/>
        <end position="21"/>
    </location>
</feature>
<accession>A0A1H6BI88</accession>
<name>A0A1H6BI88_9GAMM</name>
<evidence type="ECO:0000256" key="1">
    <source>
        <dbReference type="ARBA" id="ARBA00023015"/>
    </source>
</evidence>
<dbReference type="GO" id="GO:0000976">
    <property type="term" value="F:transcription cis-regulatory region binding"/>
    <property type="evidence" value="ECO:0007669"/>
    <property type="project" value="TreeGrafter"/>
</dbReference>
<proteinExistence type="predicted"/>
<dbReference type="PROSITE" id="PS50977">
    <property type="entry name" value="HTH_TETR_2"/>
    <property type="match status" value="1"/>
</dbReference>
<reference evidence="7 8" key="1">
    <citation type="submission" date="2016-10" db="EMBL/GenBank/DDBJ databases">
        <authorList>
            <person name="de Groot N.N."/>
        </authorList>
    </citation>
    <scope>NUCLEOTIDE SEQUENCE [LARGE SCALE GENOMIC DNA]</scope>
    <source>
        <strain evidence="7 8">DSM 22012</strain>
    </source>
</reference>
<keyword evidence="3" id="KW-0804">Transcription</keyword>
<dbReference type="Proteomes" id="UP000236745">
    <property type="component" value="Unassembled WGS sequence"/>
</dbReference>
<dbReference type="InterPro" id="IPR050109">
    <property type="entry name" value="HTH-type_TetR-like_transc_reg"/>
</dbReference>
<evidence type="ECO:0000313" key="7">
    <source>
        <dbReference type="EMBL" id="SEG59926.1"/>
    </source>
</evidence>
<dbReference type="EMBL" id="FNVQ01000002">
    <property type="protein sequence ID" value="SEG59926.1"/>
    <property type="molecule type" value="Genomic_DNA"/>
</dbReference>
<dbReference type="InterPro" id="IPR009057">
    <property type="entry name" value="Homeodomain-like_sf"/>
</dbReference>
<dbReference type="Pfam" id="PF00440">
    <property type="entry name" value="TetR_N"/>
    <property type="match status" value="1"/>
</dbReference>
<feature type="domain" description="HTH tetR-type" evidence="6">
    <location>
        <begin position="21"/>
        <end position="81"/>
    </location>
</feature>
<dbReference type="PANTHER" id="PTHR30055:SF234">
    <property type="entry name" value="HTH-TYPE TRANSCRIPTIONAL REGULATOR BETI"/>
    <property type="match status" value="1"/>
</dbReference>
<evidence type="ECO:0000313" key="8">
    <source>
        <dbReference type="Proteomes" id="UP000236745"/>
    </source>
</evidence>
<dbReference type="SUPFAM" id="SSF46689">
    <property type="entry name" value="Homeodomain-like"/>
    <property type="match status" value="1"/>
</dbReference>
<evidence type="ECO:0000256" key="5">
    <source>
        <dbReference type="SAM" id="MobiDB-lite"/>
    </source>
</evidence>
<dbReference type="RefSeq" id="WP_104003743.1">
    <property type="nucleotide sequence ID" value="NZ_FNVQ01000002.1"/>
</dbReference>
<dbReference type="OrthoDB" id="8535430at2"/>
<dbReference type="Gene3D" id="1.10.357.10">
    <property type="entry name" value="Tetracycline Repressor, domain 2"/>
    <property type="match status" value="1"/>
</dbReference>
<keyword evidence="8" id="KW-1185">Reference proteome</keyword>
<sequence length="222" mass="24498">MTEQQKSAAPRRRGRRSSQDISGREALIHAAIRAFAQRGYEGASLRMIAREAQVDVALCARLFGNKEQLWQAVIAHLAEKFESDYAHRLAALESLSEQSPRQALEGFIRLYADICMATPAFTAFLLQESNAHSQRLEIIIEKLTRPLLLPAHGIVRKAQAAGVVAAREPELFVRMLTSALALPMTTPALLPAHTRSASNLEQRIVDEVLSIFLLPESGNPPV</sequence>
<evidence type="ECO:0000256" key="2">
    <source>
        <dbReference type="ARBA" id="ARBA00023125"/>
    </source>
</evidence>
<gene>
    <name evidence="7" type="ORF">SAMN05444390_102645</name>
</gene>
<dbReference type="Gene3D" id="1.10.10.60">
    <property type="entry name" value="Homeodomain-like"/>
    <property type="match status" value="1"/>
</dbReference>